<feature type="repeat" description="ANK" evidence="3">
    <location>
        <begin position="59"/>
        <end position="91"/>
    </location>
</feature>
<name>E3H0Q1_ROTDC</name>
<dbReference type="Gene3D" id="1.25.40.20">
    <property type="entry name" value="Ankyrin repeat-containing domain"/>
    <property type="match status" value="1"/>
</dbReference>
<evidence type="ECO:0000256" key="1">
    <source>
        <dbReference type="ARBA" id="ARBA00022737"/>
    </source>
</evidence>
<dbReference type="PROSITE" id="PS50297">
    <property type="entry name" value="ANK_REP_REGION"/>
    <property type="match status" value="2"/>
</dbReference>
<feature type="repeat" description="ANK" evidence="3">
    <location>
        <begin position="92"/>
        <end position="124"/>
    </location>
</feature>
<protein>
    <submittedName>
        <fullName evidence="4">Ankyrin repeat protein</fullName>
    </submittedName>
</protein>
<dbReference type="PROSITE" id="PS50088">
    <property type="entry name" value="ANK_REPEAT"/>
    <property type="match status" value="2"/>
</dbReference>
<reference evidence="5" key="1">
    <citation type="submission" date="2010-10" db="EMBL/GenBank/DDBJ databases">
        <title>The complete genome of Rothia dentocariosa ATCC 17931.</title>
        <authorList>
            <person name="Muzny D."/>
            <person name="Qin X."/>
            <person name="Buhay C."/>
            <person name="Dugan-Rocha S."/>
            <person name="Ding Y."/>
            <person name="Chen G."/>
            <person name="Hawes A."/>
            <person name="Holder M."/>
            <person name="Jhangiani S."/>
            <person name="Johnson A."/>
            <person name="Khan Z."/>
            <person name="Li Z."/>
            <person name="Liu W."/>
            <person name="Liu X."/>
            <person name="Perez L."/>
            <person name="Shen H."/>
            <person name="Wang Q."/>
            <person name="Watt J."/>
            <person name="Xi L."/>
            <person name="Xin Y."/>
            <person name="Zhou J."/>
            <person name="Deng J."/>
            <person name="Jiang H."/>
            <person name="Liu Y."/>
            <person name="Qu J."/>
            <person name="Song X.-Z."/>
            <person name="Zhang L."/>
            <person name="Villasana D."/>
            <person name="Johnson A."/>
            <person name="Liu J."/>
            <person name="Liyanage D."/>
            <person name="Lorensuhewa L."/>
            <person name="Robinson T."/>
            <person name="Song A."/>
            <person name="Song B.-B."/>
            <person name="Dinh H."/>
            <person name="Thornton R."/>
            <person name="Coyle M."/>
            <person name="Francisco L."/>
            <person name="Jackson L."/>
            <person name="Javaid M."/>
            <person name="Korchina V."/>
            <person name="Kovar C."/>
            <person name="Mata R."/>
            <person name="Mathew T."/>
            <person name="Ngo R."/>
            <person name="Nguyen L."/>
            <person name="Nguyen N."/>
            <person name="Okwuonu G."/>
            <person name="Ongeri F."/>
            <person name="Pham C."/>
            <person name="Simmons D."/>
            <person name="Wilczek-Boney K."/>
            <person name="Hale W."/>
            <person name="Jakkamsetti A."/>
            <person name="Pham P."/>
            <person name="Ruth R."/>
            <person name="San Lucas F."/>
            <person name="Warren J."/>
            <person name="Zhang J."/>
            <person name="Zhao Z."/>
            <person name="Zhou C."/>
            <person name="Zhu D."/>
            <person name="Lee S."/>
            <person name="Bess C."/>
            <person name="Blankenburg K."/>
            <person name="Forbes L."/>
            <person name="Fu Q."/>
            <person name="Gubbala S."/>
            <person name="Hirani K."/>
            <person name="Jayaseelan J.C."/>
            <person name="Lara F."/>
            <person name="Munidasa M."/>
            <person name="Palculict T."/>
            <person name="Patil S."/>
            <person name="Pu L.-L."/>
            <person name="Saada N."/>
            <person name="Tang L."/>
            <person name="Weissenberger G."/>
            <person name="Zhu Y."/>
            <person name="Hemphill L."/>
            <person name="Shang Y."/>
            <person name="Youmans B."/>
            <person name="Ayvaz T."/>
            <person name="Ross M."/>
            <person name="Santibanez J."/>
            <person name="Aqrawi P."/>
            <person name="Gross S."/>
            <person name="Joshi V."/>
            <person name="Fowler G."/>
            <person name="Nazareth L."/>
            <person name="Reid J."/>
            <person name="Worley K."/>
            <person name="Petrosino J."/>
            <person name="Highlander S."/>
            <person name="Gibbs R."/>
        </authorList>
    </citation>
    <scope>NUCLEOTIDE SEQUENCE [LARGE SCALE GENOMIC DNA]</scope>
    <source>
        <strain evidence="5">ATCC 17931 / CDC X599 / XDIA</strain>
    </source>
</reference>
<dbReference type="eggNOG" id="COG0666">
    <property type="taxonomic scope" value="Bacteria"/>
</dbReference>
<dbReference type="EMBL" id="CP002280">
    <property type="protein sequence ID" value="ADP41068.1"/>
    <property type="molecule type" value="Genomic_DNA"/>
</dbReference>
<dbReference type="PANTHER" id="PTHR24198">
    <property type="entry name" value="ANKYRIN REPEAT AND PROTEIN KINASE DOMAIN-CONTAINING PROTEIN"/>
    <property type="match status" value="1"/>
</dbReference>
<dbReference type="InterPro" id="IPR002110">
    <property type="entry name" value="Ankyrin_rpt"/>
</dbReference>
<dbReference type="KEGG" id="rdn:HMPREF0733_11611"/>
<evidence type="ECO:0000256" key="2">
    <source>
        <dbReference type="ARBA" id="ARBA00023043"/>
    </source>
</evidence>
<evidence type="ECO:0000256" key="3">
    <source>
        <dbReference type="PROSITE-ProRule" id="PRU00023"/>
    </source>
</evidence>
<accession>E3H0Q1</accession>
<keyword evidence="1" id="KW-0677">Repeat</keyword>
<keyword evidence="2 3" id="KW-0040">ANK repeat</keyword>
<dbReference type="HOGENOM" id="CLU_000134_34_2_11"/>
<dbReference type="PANTHER" id="PTHR24198:SF165">
    <property type="entry name" value="ANKYRIN REPEAT-CONTAINING PROTEIN-RELATED"/>
    <property type="match status" value="1"/>
</dbReference>
<sequence>MQEASMTDNFSTSSQVSPELKDQELEFLNSIFDLARNNKPIALQSLLDQGIPVNLTNSHGDTLLILAAYHEHEEIVRVLLKAGADPDRLNDRGQTALVCAVFRDNLTISQLLLDAGANASLGTQTPADVARFFDLPRMQELLATAASTAE</sequence>
<evidence type="ECO:0000313" key="4">
    <source>
        <dbReference type="EMBL" id="ADP41068.1"/>
    </source>
</evidence>
<dbReference type="Pfam" id="PF12796">
    <property type="entry name" value="Ank_2"/>
    <property type="match status" value="1"/>
</dbReference>
<organism evidence="4 5">
    <name type="scientific">Rothia dentocariosa (strain ATCC 17931 / CDC X599 / XDIA)</name>
    <dbReference type="NCBI Taxonomy" id="762948"/>
    <lineage>
        <taxon>Bacteria</taxon>
        <taxon>Bacillati</taxon>
        <taxon>Actinomycetota</taxon>
        <taxon>Actinomycetes</taxon>
        <taxon>Micrococcales</taxon>
        <taxon>Micrococcaceae</taxon>
        <taxon>Rothia</taxon>
    </lineage>
</organism>
<gene>
    <name evidence="4" type="ordered locus">HMPREF0733_11611</name>
</gene>
<evidence type="ECO:0000313" key="5">
    <source>
        <dbReference type="Proteomes" id="UP000000387"/>
    </source>
</evidence>
<proteinExistence type="predicted"/>
<dbReference type="AlphaFoldDB" id="E3H0Q1"/>
<dbReference type="SMART" id="SM00248">
    <property type="entry name" value="ANK"/>
    <property type="match status" value="3"/>
</dbReference>
<dbReference type="Proteomes" id="UP000000387">
    <property type="component" value="Chromosome"/>
</dbReference>
<dbReference type="InterPro" id="IPR036770">
    <property type="entry name" value="Ankyrin_rpt-contain_sf"/>
</dbReference>
<dbReference type="SUPFAM" id="SSF48403">
    <property type="entry name" value="Ankyrin repeat"/>
    <property type="match status" value="1"/>
</dbReference>